<dbReference type="Proteomes" id="UP000823388">
    <property type="component" value="Chromosome 4N"/>
</dbReference>
<protein>
    <recommendedName>
        <fullName evidence="2">At1g61320/AtMIF1 LRR domain-containing protein</fullName>
    </recommendedName>
</protein>
<dbReference type="InterPro" id="IPR055357">
    <property type="entry name" value="LRR_At1g61320_AtMIF1"/>
</dbReference>
<dbReference type="PANTHER" id="PTHR34145:SF65">
    <property type="entry name" value="FBD DOMAIN-CONTAINING PROTEIN"/>
    <property type="match status" value="1"/>
</dbReference>
<evidence type="ECO:0000259" key="2">
    <source>
        <dbReference type="Pfam" id="PF23622"/>
    </source>
</evidence>
<gene>
    <name evidence="3" type="ORF">PVAP13_4NG242100</name>
</gene>
<proteinExistence type="predicted"/>
<dbReference type="InterPro" id="IPR036047">
    <property type="entry name" value="F-box-like_dom_sf"/>
</dbReference>
<dbReference type="Pfam" id="PF23622">
    <property type="entry name" value="LRR_At1g61320_AtMIF1"/>
    <property type="match status" value="1"/>
</dbReference>
<name>A0A8T0TH78_PANVG</name>
<sequence>MALHSDPTAGGGGGAKRPRSDAHGEQREAAAAAAEASPISALPDELRQRVRTLLPLKDAIRTGVLARGWRGLWRTRWAHRSAVEVYLDSRDAPERELDALEKEPRPHLRLHRFSLTVDTCKFTSSHLRRFLSYAAECRAEDLSVEMWTASKLKFHLPRSSPLLARLSLRRIGISSMYYRGAQPLRALEVVALYSVSITQAAVKKMLALCPGLRTLDLRACDADSFFYCDRSVVWPPNLRSITIAECDGMALLYLVSVPSLRSFRYSGSFLDAPFSLPRDAALADLYICFEESVAGDYTRRLNNALPNDLSDLNVLTICSNALPVAFSLSDDGATCQFPKQRRLHSLRELQLLMLDMGPSNLADIYVFFKTFHCPNLEKLFVELPDDPKEGSHDWVGEEPPEDCLDNVKIVKIANFNWHRTEVELVSFLLRKASSLQKLLLVFSKAAPLDMPGVQRAELLLIHEALTNGKIMLSESDDVATQPYHYEVFLEV</sequence>
<evidence type="ECO:0000313" key="3">
    <source>
        <dbReference type="EMBL" id="KAG2607349.1"/>
    </source>
</evidence>
<dbReference type="EMBL" id="CM029044">
    <property type="protein sequence ID" value="KAG2607349.1"/>
    <property type="molecule type" value="Genomic_DNA"/>
</dbReference>
<dbReference type="Gene3D" id="3.80.10.10">
    <property type="entry name" value="Ribonuclease Inhibitor"/>
    <property type="match status" value="1"/>
</dbReference>
<feature type="region of interest" description="Disordered" evidence="1">
    <location>
        <begin position="1"/>
        <end position="37"/>
    </location>
</feature>
<dbReference type="InterPro" id="IPR032675">
    <property type="entry name" value="LRR_dom_sf"/>
</dbReference>
<dbReference type="SUPFAM" id="SSF81383">
    <property type="entry name" value="F-box domain"/>
    <property type="match status" value="1"/>
</dbReference>
<dbReference type="AlphaFoldDB" id="A0A8T0TH78"/>
<evidence type="ECO:0000313" key="4">
    <source>
        <dbReference type="Proteomes" id="UP000823388"/>
    </source>
</evidence>
<keyword evidence="4" id="KW-1185">Reference proteome</keyword>
<dbReference type="PANTHER" id="PTHR34145">
    <property type="entry name" value="OS02G0105600 PROTEIN"/>
    <property type="match status" value="1"/>
</dbReference>
<evidence type="ECO:0000256" key="1">
    <source>
        <dbReference type="SAM" id="MobiDB-lite"/>
    </source>
</evidence>
<comment type="caution">
    <text evidence="3">The sequence shown here is derived from an EMBL/GenBank/DDBJ whole genome shotgun (WGS) entry which is preliminary data.</text>
</comment>
<dbReference type="SUPFAM" id="SSF52047">
    <property type="entry name" value="RNI-like"/>
    <property type="match status" value="1"/>
</dbReference>
<dbReference type="OrthoDB" id="672536at2759"/>
<dbReference type="InterPro" id="IPR053772">
    <property type="entry name" value="At1g61320/At1g61330-like"/>
</dbReference>
<organism evidence="3 4">
    <name type="scientific">Panicum virgatum</name>
    <name type="common">Blackwell switchgrass</name>
    <dbReference type="NCBI Taxonomy" id="38727"/>
    <lineage>
        <taxon>Eukaryota</taxon>
        <taxon>Viridiplantae</taxon>
        <taxon>Streptophyta</taxon>
        <taxon>Embryophyta</taxon>
        <taxon>Tracheophyta</taxon>
        <taxon>Spermatophyta</taxon>
        <taxon>Magnoliopsida</taxon>
        <taxon>Liliopsida</taxon>
        <taxon>Poales</taxon>
        <taxon>Poaceae</taxon>
        <taxon>PACMAD clade</taxon>
        <taxon>Panicoideae</taxon>
        <taxon>Panicodae</taxon>
        <taxon>Paniceae</taxon>
        <taxon>Panicinae</taxon>
        <taxon>Panicum</taxon>
        <taxon>Panicum sect. Hiantes</taxon>
    </lineage>
</organism>
<reference evidence="3" key="1">
    <citation type="submission" date="2020-05" db="EMBL/GenBank/DDBJ databases">
        <title>WGS assembly of Panicum virgatum.</title>
        <authorList>
            <person name="Lovell J.T."/>
            <person name="Jenkins J."/>
            <person name="Shu S."/>
            <person name="Juenger T.E."/>
            <person name="Schmutz J."/>
        </authorList>
    </citation>
    <scope>NUCLEOTIDE SEQUENCE</scope>
    <source>
        <strain evidence="3">AP13</strain>
    </source>
</reference>
<feature type="compositionally biased region" description="Basic and acidic residues" evidence="1">
    <location>
        <begin position="18"/>
        <end position="28"/>
    </location>
</feature>
<feature type="domain" description="At1g61320/AtMIF1 LRR" evidence="2">
    <location>
        <begin position="113"/>
        <end position="440"/>
    </location>
</feature>
<accession>A0A8T0TH78</accession>